<evidence type="ECO:0000256" key="3">
    <source>
        <dbReference type="ARBA" id="ARBA00023163"/>
    </source>
</evidence>
<keyword evidence="3" id="KW-0804">Transcription</keyword>
<keyword evidence="2" id="KW-0805">Transcription regulation</keyword>
<keyword evidence="4" id="KW-0539">Nucleus</keyword>
<dbReference type="GO" id="GO:0006357">
    <property type="term" value="P:regulation of transcription by RNA polymerase II"/>
    <property type="evidence" value="ECO:0007669"/>
    <property type="project" value="TreeGrafter"/>
</dbReference>
<dbReference type="PANTHER" id="PTHR21277">
    <property type="entry name" value="TRANSCRIPTIONAL ADAPTER 1"/>
    <property type="match status" value="1"/>
</dbReference>
<dbReference type="AlphaFoldDB" id="M4BN26"/>
<dbReference type="GO" id="GO:0005634">
    <property type="term" value="C:nucleus"/>
    <property type="evidence" value="ECO:0007669"/>
    <property type="project" value="UniProtKB-SubCell"/>
</dbReference>
<feature type="compositionally biased region" description="Basic and acidic residues" evidence="5">
    <location>
        <begin position="101"/>
        <end position="114"/>
    </location>
</feature>
<protein>
    <submittedName>
        <fullName evidence="6">Uncharacterized protein</fullName>
    </submittedName>
</protein>
<organism evidence="6 7">
    <name type="scientific">Hyaloperonospora arabidopsidis (strain Emoy2)</name>
    <name type="common">Downy mildew agent</name>
    <name type="synonym">Peronospora arabidopsidis</name>
    <dbReference type="NCBI Taxonomy" id="559515"/>
    <lineage>
        <taxon>Eukaryota</taxon>
        <taxon>Sar</taxon>
        <taxon>Stramenopiles</taxon>
        <taxon>Oomycota</taxon>
        <taxon>Peronosporomycetes</taxon>
        <taxon>Peronosporales</taxon>
        <taxon>Peronosporaceae</taxon>
        <taxon>Hyaloperonospora</taxon>
    </lineage>
</organism>
<sequence length="196" mass="22103">MTEEQVPSLRPLPDVLKLKLQLFHRLQRRNRDAWKQYWRSFQQYLVAKLSLEEFHALAEELLGSDKHLHNEFVVALLSTAYEGQEVGDTELWRNSQLSKAPEAKERDGKTKGETRPSMVAEEDVCTTRRDGSLLLQMTKEEGARHVGGDCGQKEQAAEFGRKRLNSRIEAADDNTEAAGKCAVDSPSVFVSGKSIC</sequence>
<evidence type="ECO:0000256" key="5">
    <source>
        <dbReference type="SAM" id="MobiDB-lite"/>
    </source>
</evidence>
<dbReference type="EnsemblProtists" id="HpaT807813">
    <property type="protein sequence ID" value="HpaP807813"/>
    <property type="gene ID" value="HpaG807813"/>
</dbReference>
<evidence type="ECO:0000313" key="6">
    <source>
        <dbReference type="EnsemblProtists" id="HpaP807813"/>
    </source>
</evidence>
<dbReference type="EMBL" id="JH598440">
    <property type="status" value="NOT_ANNOTATED_CDS"/>
    <property type="molecule type" value="Genomic_DNA"/>
</dbReference>
<dbReference type="eggNOG" id="ENOG502SBZG">
    <property type="taxonomic scope" value="Eukaryota"/>
</dbReference>
<evidence type="ECO:0000256" key="1">
    <source>
        <dbReference type="ARBA" id="ARBA00004123"/>
    </source>
</evidence>
<dbReference type="Pfam" id="PF12767">
    <property type="entry name" value="SAGA-Tad1"/>
    <property type="match status" value="1"/>
</dbReference>
<dbReference type="VEuPathDB" id="FungiDB:HpaG807813"/>
<dbReference type="InParanoid" id="M4BN26"/>
<evidence type="ECO:0000256" key="2">
    <source>
        <dbReference type="ARBA" id="ARBA00023015"/>
    </source>
</evidence>
<proteinExistence type="predicted"/>
<dbReference type="PANTHER" id="PTHR21277:SF5">
    <property type="entry name" value="TRANSCRIPTIONAL ADAPTER 1"/>
    <property type="match status" value="1"/>
</dbReference>
<accession>M4BN26</accession>
<dbReference type="Proteomes" id="UP000011713">
    <property type="component" value="Unassembled WGS sequence"/>
</dbReference>
<dbReference type="InterPro" id="IPR024738">
    <property type="entry name" value="Hfi1/Tada1"/>
</dbReference>
<evidence type="ECO:0000256" key="4">
    <source>
        <dbReference type="ARBA" id="ARBA00023242"/>
    </source>
</evidence>
<dbReference type="GO" id="GO:0000124">
    <property type="term" value="C:SAGA complex"/>
    <property type="evidence" value="ECO:0007669"/>
    <property type="project" value="TreeGrafter"/>
</dbReference>
<dbReference type="HOGENOM" id="CLU_105646_0_0_1"/>
<dbReference type="GO" id="GO:0003713">
    <property type="term" value="F:transcription coactivator activity"/>
    <property type="evidence" value="ECO:0007669"/>
    <property type="project" value="TreeGrafter"/>
</dbReference>
<keyword evidence="7" id="KW-1185">Reference proteome</keyword>
<name>M4BN26_HYAAE</name>
<evidence type="ECO:0000313" key="7">
    <source>
        <dbReference type="Proteomes" id="UP000011713"/>
    </source>
</evidence>
<reference evidence="7" key="1">
    <citation type="journal article" date="2010" name="Science">
        <title>Signatures of adaptation to obligate biotrophy in the Hyaloperonospora arabidopsidis genome.</title>
        <authorList>
            <person name="Baxter L."/>
            <person name="Tripathy S."/>
            <person name="Ishaque N."/>
            <person name="Boot N."/>
            <person name="Cabral A."/>
            <person name="Kemen E."/>
            <person name="Thines M."/>
            <person name="Ah-Fong A."/>
            <person name="Anderson R."/>
            <person name="Badejoko W."/>
            <person name="Bittner-Eddy P."/>
            <person name="Boore J.L."/>
            <person name="Chibucos M.C."/>
            <person name="Coates M."/>
            <person name="Dehal P."/>
            <person name="Delehaunty K."/>
            <person name="Dong S."/>
            <person name="Downton P."/>
            <person name="Dumas B."/>
            <person name="Fabro G."/>
            <person name="Fronick C."/>
            <person name="Fuerstenberg S.I."/>
            <person name="Fulton L."/>
            <person name="Gaulin E."/>
            <person name="Govers F."/>
            <person name="Hughes L."/>
            <person name="Humphray S."/>
            <person name="Jiang R.H."/>
            <person name="Judelson H."/>
            <person name="Kamoun S."/>
            <person name="Kyung K."/>
            <person name="Meijer H."/>
            <person name="Minx P."/>
            <person name="Morris P."/>
            <person name="Nelson J."/>
            <person name="Phuntumart V."/>
            <person name="Qutob D."/>
            <person name="Rehmany A."/>
            <person name="Rougon-Cardoso A."/>
            <person name="Ryden P."/>
            <person name="Torto-Alalibo T."/>
            <person name="Studholme D."/>
            <person name="Wang Y."/>
            <person name="Win J."/>
            <person name="Wood J."/>
            <person name="Clifton S.W."/>
            <person name="Rogers J."/>
            <person name="Van den Ackerveken G."/>
            <person name="Jones J.D."/>
            <person name="McDowell J.M."/>
            <person name="Beynon J."/>
            <person name="Tyler B.M."/>
        </authorList>
    </citation>
    <scope>NUCLEOTIDE SEQUENCE [LARGE SCALE GENOMIC DNA]</scope>
    <source>
        <strain evidence="7">Emoy2</strain>
    </source>
</reference>
<reference evidence="6" key="2">
    <citation type="submission" date="2015-06" db="UniProtKB">
        <authorList>
            <consortium name="EnsemblProtists"/>
        </authorList>
    </citation>
    <scope>IDENTIFICATION</scope>
    <source>
        <strain evidence="6">Emoy2</strain>
    </source>
</reference>
<comment type="subcellular location">
    <subcellularLocation>
        <location evidence="1">Nucleus</location>
    </subcellularLocation>
</comment>
<feature type="region of interest" description="Disordered" evidence="5">
    <location>
        <begin position="94"/>
        <end position="122"/>
    </location>
</feature>